<dbReference type="AlphaFoldDB" id="A0A4Z2GQK3"/>
<comment type="caution">
    <text evidence="2">The sequence shown here is derived from an EMBL/GenBank/DDBJ whole genome shotgun (WGS) entry which is preliminary data.</text>
</comment>
<dbReference type="EMBL" id="SRLO01000447">
    <property type="protein sequence ID" value="TNN55746.1"/>
    <property type="molecule type" value="Genomic_DNA"/>
</dbReference>
<organism evidence="2 3">
    <name type="scientific">Liparis tanakae</name>
    <name type="common">Tanaka's snailfish</name>
    <dbReference type="NCBI Taxonomy" id="230148"/>
    <lineage>
        <taxon>Eukaryota</taxon>
        <taxon>Metazoa</taxon>
        <taxon>Chordata</taxon>
        <taxon>Craniata</taxon>
        <taxon>Vertebrata</taxon>
        <taxon>Euteleostomi</taxon>
        <taxon>Actinopterygii</taxon>
        <taxon>Neopterygii</taxon>
        <taxon>Teleostei</taxon>
        <taxon>Neoteleostei</taxon>
        <taxon>Acanthomorphata</taxon>
        <taxon>Eupercaria</taxon>
        <taxon>Perciformes</taxon>
        <taxon>Cottioidei</taxon>
        <taxon>Cottales</taxon>
        <taxon>Liparidae</taxon>
        <taxon>Liparis</taxon>
    </lineage>
</organism>
<gene>
    <name evidence="2" type="ORF">EYF80_034046</name>
</gene>
<reference evidence="2 3" key="1">
    <citation type="submission" date="2019-03" db="EMBL/GenBank/DDBJ databases">
        <title>First draft genome of Liparis tanakae, snailfish: a comprehensive survey of snailfish specific genes.</title>
        <authorList>
            <person name="Kim W."/>
            <person name="Song I."/>
            <person name="Jeong J.-H."/>
            <person name="Kim D."/>
            <person name="Kim S."/>
            <person name="Ryu S."/>
            <person name="Song J.Y."/>
            <person name="Lee S.K."/>
        </authorList>
    </citation>
    <scope>NUCLEOTIDE SEQUENCE [LARGE SCALE GENOMIC DNA]</scope>
    <source>
        <tissue evidence="2">Muscle</tissue>
    </source>
</reference>
<dbReference type="Proteomes" id="UP000314294">
    <property type="component" value="Unassembled WGS sequence"/>
</dbReference>
<keyword evidence="3" id="KW-1185">Reference proteome</keyword>
<evidence type="ECO:0000313" key="3">
    <source>
        <dbReference type="Proteomes" id="UP000314294"/>
    </source>
</evidence>
<name>A0A4Z2GQK3_9TELE</name>
<evidence type="ECO:0000313" key="2">
    <source>
        <dbReference type="EMBL" id="TNN55746.1"/>
    </source>
</evidence>
<evidence type="ECO:0000256" key="1">
    <source>
        <dbReference type="SAM" id="MobiDB-lite"/>
    </source>
</evidence>
<sequence length="123" mass="13037">MPEDEEKHQACSEGDAKYWTPTDGDGSPAGCLKVRIKKPGQCLTQQQPLCWPVFPSTPPLRPSPSVDFIHPILASGGAEPQGVLRAPSKSHPQHSVSTVDLGGSQCPCLRGDIGERAVLPSGE</sequence>
<feature type="region of interest" description="Disordered" evidence="1">
    <location>
        <begin position="79"/>
        <end position="100"/>
    </location>
</feature>
<accession>A0A4Z2GQK3</accession>
<feature type="compositionally biased region" description="Basic and acidic residues" evidence="1">
    <location>
        <begin position="1"/>
        <end position="16"/>
    </location>
</feature>
<protein>
    <submittedName>
        <fullName evidence="2">Uncharacterized protein</fullName>
    </submittedName>
</protein>
<feature type="region of interest" description="Disordered" evidence="1">
    <location>
        <begin position="1"/>
        <end position="26"/>
    </location>
</feature>
<proteinExistence type="predicted"/>